<evidence type="ECO:0000259" key="4">
    <source>
        <dbReference type="Pfam" id="PF05662"/>
    </source>
</evidence>
<keyword evidence="1" id="KW-0813">Transport</keyword>
<name>A0AAX2S0S0_HISSO</name>
<dbReference type="Pfam" id="PF05662">
    <property type="entry name" value="YadA_stalk"/>
    <property type="match status" value="1"/>
</dbReference>
<feature type="domain" description="Trimeric autotransporter adhesin YadA-like stalk" evidence="4">
    <location>
        <begin position="314"/>
        <end position="348"/>
    </location>
</feature>
<dbReference type="InterPro" id="IPR008640">
    <property type="entry name" value="Adhesin_Head_dom"/>
</dbReference>
<feature type="non-terminal residue" evidence="5">
    <location>
        <position position="393"/>
    </location>
</feature>
<dbReference type="AlphaFoldDB" id="A0AAX2S0S0"/>
<dbReference type="SUPFAM" id="SSF101967">
    <property type="entry name" value="Adhesin YadA, collagen-binding domain"/>
    <property type="match status" value="2"/>
</dbReference>
<evidence type="ECO:0000259" key="3">
    <source>
        <dbReference type="Pfam" id="PF05658"/>
    </source>
</evidence>
<feature type="domain" description="Trimeric autotransporter adhesin YadA-like head" evidence="3">
    <location>
        <begin position="157"/>
        <end position="171"/>
    </location>
</feature>
<dbReference type="Gene3D" id="2.150.10.10">
    <property type="entry name" value="Serralysin-like metalloprotease, C-terminal"/>
    <property type="match status" value="3"/>
</dbReference>
<feature type="domain" description="Trimeric autotransporter adhesin YadA-like head" evidence="3">
    <location>
        <begin position="116"/>
        <end position="137"/>
    </location>
</feature>
<accession>A0AAX2S0S0</accession>
<dbReference type="EMBL" id="SNRV01000078">
    <property type="protein sequence ID" value="TEW25561.1"/>
    <property type="molecule type" value="Genomic_DNA"/>
</dbReference>
<feature type="domain" description="Trimeric autotransporter adhesin YadA-like head" evidence="3">
    <location>
        <begin position="222"/>
        <end position="247"/>
    </location>
</feature>
<evidence type="ECO:0000313" key="6">
    <source>
        <dbReference type="Proteomes" id="UP000297565"/>
    </source>
</evidence>
<reference evidence="5 6" key="1">
    <citation type="submission" date="2019-03" db="EMBL/GenBank/DDBJ databases">
        <title>Horizontal Gene Transfer Machinery in Histophilus somni.</title>
        <authorList>
            <person name="Mostafa Nazari M."/>
            <person name="Liljebjelke K."/>
        </authorList>
    </citation>
    <scope>NUCLEOTIDE SEQUENCE [LARGE SCALE GENOMIC DNA]</scope>
    <source>
        <strain evidence="5 6">UOC-EPH-KLM-04</strain>
    </source>
</reference>
<dbReference type="Pfam" id="PF05658">
    <property type="entry name" value="YadA_head"/>
    <property type="match status" value="6"/>
</dbReference>
<dbReference type="RefSeq" id="WP_132995801.1">
    <property type="nucleotide sequence ID" value="NZ_SMNW01000109.1"/>
</dbReference>
<protein>
    <submittedName>
        <fullName evidence="5">Hemagglutinin</fullName>
    </submittedName>
</protein>
<dbReference type="Gene3D" id="3.30.1300.30">
    <property type="entry name" value="GSPII I/J protein-like"/>
    <property type="match status" value="1"/>
</dbReference>
<dbReference type="SUPFAM" id="SSF54523">
    <property type="entry name" value="Pili subunits"/>
    <property type="match status" value="1"/>
</dbReference>
<sequence length="393" mass="39839">MEKTVLSTVSVNNEIAVQSPSKALKLSLVTLGVMLAFNSGLALANKDIDVSKENVKLGKNVQTIGNLTPGTNHKAILIGNNTKAAESSVAVGDQANASGVRATAIGSESSATADWAIALGSRSKALGKESIAVGQESQAKENWAVAVGHRTVANKLSAAIGQSAKAEGNRSNAFGYNSSASGKSSIAFGDDSQGTANYSTALGHQAKALGEKSTAVGAFSNASGEGSLSFGSGVHTTGNNSFSMGRNIKNNGTKTVAIGNNIDVTTDNSVFLGDGSRYTAQSETSGGIGKVDGNYAGADAKGVVSVGNKGNERRIQNVAAGLLSHQSTDAVNGSQLHATNQRLEEVNKDAKAGIAAAMAFKDVPFVPGKWSYAAGAAHYSSESAVSLNLGRTS</sequence>
<evidence type="ECO:0000256" key="1">
    <source>
        <dbReference type="ARBA" id="ARBA00022448"/>
    </source>
</evidence>
<comment type="caution">
    <text evidence="5">The sequence shown here is derived from an EMBL/GenBank/DDBJ whole genome shotgun (WGS) entry which is preliminary data.</text>
</comment>
<dbReference type="CDD" id="cd12820">
    <property type="entry name" value="LbR_YadA-like"/>
    <property type="match status" value="1"/>
</dbReference>
<dbReference type="InterPro" id="IPR011049">
    <property type="entry name" value="Serralysin-like_metalloprot_C"/>
</dbReference>
<keyword evidence="2" id="KW-0653">Protein transport</keyword>
<dbReference type="InterPro" id="IPR008635">
    <property type="entry name" value="Coiled_stalk_dom"/>
</dbReference>
<feature type="domain" description="Trimeric autotransporter adhesin YadA-like head" evidence="3">
    <location>
        <begin position="173"/>
        <end position="192"/>
    </location>
</feature>
<gene>
    <name evidence="5" type="ORF">E2R48_10680</name>
</gene>
<evidence type="ECO:0000313" key="5">
    <source>
        <dbReference type="EMBL" id="TEW25561.1"/>
    </source>
</evidence>
<dbReference type="Proteomes" id="UP000297565">
    <property type="component" value="Unassembled WGS sequence"/>
</dbReference>
<feature type="domain" description="Trimeric autotransporter adhesin YadA-like head" evidence="3">
    <location>
        <begin position="196"/>
        <end position="220"/>
    </location>
</feature>
<dbReference type="GO" id="GO:0015031">
    <property type="term" value="P:protein transport"/>
    <property type="evidence" value="ECO:0007669"/>
    <property type="project" value="UniProtKB-KW"/>
</dbReference>
<dbReference type="GO" id="GO:0019867">
    <property type="term" value="C:outer membrane"/>
    <property type="evidence" value="ECO:0007669"/>
    <property type="project" value="InterPro"/>
</dbReference>
<dbReference type="InterPro" id="IPR045584">
    <property type="entry name" value="Pilin-like"/>
</dbReference>
<evidence type="ECO:0000256" key="2">
    <source>
        <dbReference type="ARBA" id="ARBA00022927"/>
    </source>
</evidence>
<proteinExistence type="predicted"/>
<feature type="domain" description="Trimeric autotransporter adhesin YadA-like head" evidence="3">
    <location>
        <begin position="86"/>
        <end position="109"/>
    </location>
</feature>
<organism evidence="5 6">
    <name type="scientific">Histophilus somni</name>
    <name type="common">Haemophilus somnus</name>
    <dbReference type="NCBI Taxonomy" id="731"/>
    <lineage>
        <taxon>Bacteria</taxon>
        <taxon>Pseudomonadati</taxon>
        <taxon>Pseudomonadota</taxon>
        <taxon>Gammaproteobacteria</taxon>
        <taxon>Pasteurellales</taxon>
        <taxon>Pasteurellaceae</taxon>
        <taxon>Histophilus</taxon>
    </lineage>
</organism>